<keyword evidence="1" id="KW-1185">Reference proteome</keyword>
<dbReference type="RefSeq" id="XP_018828312.1">
    <property type="nucleotide sequence ID" value="XM_018972767.1"/>
</dbReference>
<name>A0A2I4F9I4_JUGRE</name>
<protein>
    <submittedName>
        <fullName evidence="2">Uncharacterized protein LOC108996747</fullName>
    </submittedName>
</protein>
<dbReference type="Gramene" id="Jr03_12600_p1">
    <property type="protein sequence ID" value="cds.Jr03_12600_p1"/>
    <property type="gene ID" value="Jr03_12600"/>
</dbReference>
<dbReference type="GeneID" id="108996747"/>
<evidence type="ECO:0000313" key="1">
    <source>
        <dbReference type="Proteomes" id="UP000235220"/>
    </source>
</evidence>
<sequence>MEQIIALARNIWASIWSRFNKDKISIFFSKNTRAKVKDLIIQVAGVKSTQPNEKYLGLPTLVGRSRSKGFKNILDRVRDRISNWKMKYLSQAGKEILIKIVIQAIPTYNMRVFKISKNILMELNRLMQQYWWGQKIEEKRIRWCSWRKMRQAKASGGLGFRDLEQFNLAMLAKQEWRLIQNPSSLAAKVFSTYSDRISWRCTTNDIFSMRSAYHLQLEIQQRAQGQPSNPAGHKERWNRLWKLPVPNAEKLFLWKACNNELPTNANLLKEKLQKGSIRQQTFKELMIKMLDELDKEVLEEMAVVAWRIWKRRNEVVFQQEFISPNSLLKQATQKLKELRLLHHKSPGIPSTDSTTLVQWEASSNSYYKINWDSAVDKQQCKIGIGTIIRDWEGELIATMRMKRSLFPSPYLAEAYAAL</sequence>
<dbReference type="STRING" id="51240.A0A2I4F9I4"/>
<dbReference type="AlphaFoldDB" id="A0A2I4F9I4"/>
<dbReference type="Proteomes" id="UP000235220">
    <property type="component" value="Chromosome 3"/>
</dbReference>
<evidence type="ECO:0000313" key="2">
    <source>
        <dbReference type="RefSeq" id="XP_018828312.1"/>
    </source>
</evidence>
<dbReference type="PANTHER" id="PTHR33116:SF86">
    <property type="entry name" value="REVERSE TRANSCRIPTASE DOMAIN-CONTAINING PROTEIN"/>
    <property type="match status" value="1"/>
</dbReference>
<accession>A0A2I4F9I4</accession>
<reference evidence="2" key="1">
    <citation type="submission" date="2025-08" db="UniProtKB">
        <authorList>
            <consortium name="RefSeq"/>
        </authorList>
    </citation>
    <scope>IDENTIFICATION</scope>
    <source>
        <tissue evidence="2">Leaves</tissue>
    </source>
</reference>
<dbReference type="PANTHER" id="PTHR33116">
    <property type="entry name" value="REVERSE TRANSCRIPTASE ZINC-BINDING DOMAIN-CONTAINING PROTEIN-RELATED-RELATED"/>
    <property type="match status" value="1"/>
</dbReference>
<dbReference type="OrthoDB" id="1938246at2759"/>
<dbReference type="KEGG" id="jre:108996747"/>
<organism evidence="1 2">
    <name type="scientific">Juglans regia</name>
    <name type="common">English walnut</name>
    <dbReference type="NCBI Taxonomy" id="51240"/>
    <lineage>
        <taxon>Eukaryota</taxon>
        <taxon>Viridiplantae</taxon>
        <taxon>Streptophyta</taxon>
        <taxon>Embryophyta</taxon>
        <taxon>Tracheophyta</taxon>
        <taxon>Spermatophyta</taxon>
        <taxon>Magnoliopsida</taxon>
        <taxon>eudicotyledons</taxon>
        <taxon>Gunneridae</taxon>
        <taxon>Pentapetalae</taxon>
        <taxon>rosids</taxon>
        <taxon>fabids</taxon>
        <taxon>Fagales</taxon>
        <taxon>Juglandaceae</taxon>
        <taxon>Juglans</taxon>
    </lineage>
</organism>
<gene>
    <name evidence="2" type="primary">LOC108996747</name>
</gene>
<proteinExistence type="predicted"/>